<evidence type="ECO:0000313" key="2">
    <source>
        <dbReference type="Proteomes" id="UP000807504"/>
    </source>
</evidence>
<dbReference type="AlphaFoldDB" id="A0A8T0F038"/>
<organism evidence="1 2">
    <name type="scientific">Argiope bruennichi</name>
    <name type="common">Wasp spider</name>
    <name type="synonym">Aranea bruennichi</name>
    <dbReference type="NCBI Taxonomy" id="94029"/>
    <lineage>
        <taxon>Eukaryota</taxon>
        <taxon>Metazoa</taxon>
        <taxon>Ecdysozoa</taxon>
        <taxon>Arthropoda</taxon>
        <taxon>Chelicerata</taxon>
        <taxon>Arachnida</taxon>
        <taxon>Araneae</taxon>
        <taxon>Araneomorphae</taxon>
        <taxon>Entelegynae</taxon>
        <taxon>Araneoidea</taxon>
        <taxon>Araneidae</taxon>
        <taxon>Argiope</taxon>
    </lineage>
</organism>
<evidence type="ECO:0000313" key="1">
    <source>
        <dbReference type="EMBL" id="KAF8784181.1"/>
    </source>
</evidence>
<name>A0A8T0F038_ARGBR</name>
<reference evidence="1" key="2">
    <citation type="submission" date="2020-06" db="EMBL/GenBank/DDBJ databases">
        <authorList>
            <person name="Sheffer M."/>
        </authorList>
    </citation>
    <scope>NUCLEOTIDE SEQUENCE</scope>
</reference>
<gene>
    <name evidence="1" type="ORF">HNY73_011590</name>
</gene>
<dbReference type="EMBL" id="JABXBU010000252">
    <property type="protein sequence ID" value="KAF8784181.1"/>
    <property type="molecule type" value="Genomic_DNA"/>
</dbReference>
<protein>
    <submittedName>
        <fullName evidence="1">Uncharacterized protein</fullName>
    </submittedName>
</protein>
<keyword evidence="2" id="KW-1185">Reference proteome</keyword>
<dbReference type="Proteomes" id="UP000807504">
    <property type="component" value="Unassembled WGS sequence"/>
</dbReference>
<sequence>MKLIPLLAIAIQEQPSKPSDRAKIRRNSSSKDVILVEHWGVLLPSSLPGHRRRVVLYTPIKAQVQSRIRAPLSDHKPFFNSSQMAPSTRYLFSKANWAFFSVMANITKNAGTAEKIMMQLVSTDNIIAAADCYSKSGDTFQNMRKPWLEQECNAARQETKRAWNKSGKATNKQDFLYIVKQKVRRDIRRRVRTVVGLNFVYQYQVLVRQKKWDQSKESLRAIP</sequence>
<comment type="caution">
    <text evidence="1">The sequence shown here is derived from an EMBL/GenBank/DDBJ whole genome shotgun (WGS) entry which is preliminary data.</text>
</comment>
<accession>A0A8T0F038</accession>
<reference evidence="1" key="1">
    <citation type="journal article" date="2020" name="bioRxiv">
        <title>Chromosome-level reference genome of the European wasp spider Argiope bruennichi: a resource for studies on range expansion and evolutionary adaptation.</title>
        <authorList>
            <person name="Sheffer M.M."/>
            <person name="Hoppe A."/>
            <person name="Krehenwinkel H."/>
            <person name="Uhl G."/>
            <person name="Kuss A.W."/>
            <person name="Jensen L."/>
            <person name="Jensen C."/>
            <person name="Gillespie R.G."/>
            <person name="Hoff K.J."/>
            <person name="Prost S."/>
        </authorList>
    </citation>
    <scope>NUCLEOTIDE SEQUENCE</scope>
</reference>
<proteinExistence type="predicted"/>